<dbReference type="EMBL" id="JAPUFD010000013">
    <property type="protein sequence ID" value="MDI1490914.1"/>
    <property type="molecule type" value="Genomic_DNA"/>
</dbReference>
<feature type="transmembrane region" description="Helical" evidence="13">
    <location>
        <begin position="385"/>
        <end position="408"/>
    </location>
</feature>
<keyword evidence="5 13" id="KW-0337">GPI-anchor biosynthesis</keyword>
<keyword evidence="8 13" id="KW-0812">Transmembrane</keyword>
<dbReference type="GO" id="GO:0005789">
    <property type="term" value="C:endoplasmic reticulum membrane"/>
    <property type="evidence" value="ECO:0007669"/>
    <property type="project" value="UniProtKB-SubCell"/>
</dbReference>
<evidence type="ECO:0000256" key="3">
    <source>
        <dbReference type="ARBA" id="ARBA00011071"/>
    </source>
</evidence>
<dbReference type="PANTHER" id="PTHR12886:SF0">
    <property type="entry name" value="GPI MANNOSYLTRANSFERASE 1"/>
    <property type="match status" value="1"/>
</dbReference>
<dbReference type="Pfam" id="PF05007">
    <property type="entry name" value="Mannosyl_trans"/>
    <property type="match status" value="1"/>
</dbReference>
<comment type="caution">
    <text evidence="14">The sequence shown here is derived from an EMBL/GenBank/DDBJ whole genome shotgun (WGS) entry which is preliminary data.</text>
</comment>
<evidence type="ECO:0000256" key="10">
    <source>
        <dbReference type="ARBA" id="ARBA00022989"/>
    </source>
</evidence>
<sequence>MTLFTPFKILSLSLLLRLSLLLYGLFQDAHSPLPYTDVDYYVFTDAARFVAHSASPYARATYRYTPLLAYILHPTTWSPQYMWFSFGKVLFAASDIVAGWLIYLILSVHWKQKENMRALKFASVWLLNPFVATISTRGSSEGLLGVMVIGLLYAILRQQVVFGGVLLGLGVHFKIYPVIYAPALVLYLSSAPQPSPSTSSPFAYLYQQAIGILNRANIILTLTSLTTFTILTLAMYHLEGWDFIQHTYLHHLTRSDHRHNFSAYNTLLHLSSAYPALGSSSFPPFERLAFLPQIILSAILIPLALAKRDIASCMLTQTYAFVGFNKVVTSQYFVWYLVLLPLYLPESSFLRRPRLGLLALALWVGSQAVWLQQGYQLEFLGSPTFWPGLWGSGVGFLAVNCWILGVMIQDIRIGRGEEEQAKTDGAKKLKAL</sequence>
<proteinExistence type="inferred from homology"/>
<comment type="subcellular location">
    <subcellularLocation>
        <location evidence="1 13">Endoplasmic reticulum membrane</location>
        <topology evidence="1 13">Multi-pass membrane protein</topology>
    </subcellularLocation>
</comment>
<evidence type="ECO:0000256" key="2">
    <source>
        <dbReference type="ARBA" id="ARBA00004687"/>
    </source>
</evidence>
<evidence type="ECO:0000256" key="13">
    <source>
        <dbReference type="RuleBase" id="RU365064"/>
    </source>
</evidence>
<feature type="transmembrane region" description="Helical" evidence="13">
    <location>
        <begin position="212"/>
        <end position="236"/>
    </location>
</feature>
<dbReference type="GO" id="GO:0051751">
    <property type="term" value="F:alpha-1,4-mannosyltransferase activity"/>
    <property type="evidence" value="ECO:0007669"/>
    <property type="project" value="InterPro"/>
</dbReference>
<feature type="transmembrane region" description="Helical" evidence="13">
    <location>
        <begin position="318"/>
        <end position="343"/>
    </location>
</feature>
<gene>
    <name evidence="14" type="primary">GPI14</name>
    <name evidence="14" type="ORF">OHK93_002119</name>
</gene>
<evidence type="ECO:0000256" key="5">
    <source>
        <dbReference type="ARBA" id="ARBA00022502"/>
    </source>
</evidence>
<keyword evidence="6 13" id="KW-0328">Glycosyltransferase</keyword>
<name>A0AA43QSI5_9LECA</name>
<evidence type="ECO:0000256" key="6">
    <source>
        <dbReference type="ARBA" id="ARBA00022676"/>
    </source>
</evidence>
<dbReference type="GO" id="GO:0004376">
    <property type="term" value="F:GPI mannosyltransferase activity"/>
    <property type="evidence" value="ECO:0007669"/>
    <property type="project" value="InterPro"/>
</dbReference>
<evidence type="ECO:0000313" key="15">
    <source>
        <dbReference type="Proteomes" id="UP001161017"/>
    </source>
</evidence>
<dbReference type="GO" id="GO:0006506">
    <property type="term" value="P:GPI anchor biosynthetic process"/>
    <property type="evidence" value="ECO:0007669"/>
    <property type="project" value="UniProtKB-KW"/>
</dbReference>
<dbReference type="InterPro" id="IPR007704">
    <property type="entry name" value="PIG-M"/>
</dbReference>
<keyword evidence="15" id="KW-1185">Reference proteome</keyword>
<evidence type="ECO:0000256" key="8">
    <source>
        <dbReference type="ARBA" id="ARBA00022692"/>
    </source>
</evidence>
<organism evidence="14 15">
    <name type="scientific">Ramalina farinacea</name>
    <dbReference type="NCBI Taxonomy" id="258253"/>
    <lineage>
        <taxon>Eukaryota</taxon>
        <taxon>Fungi</taxon>
        <taxon>Dikarya</taxon>
        <taxon>Ascomycota</taxon>
        <taxon>Pezizomycotina</taxon>
        <taxon>Lecanoromycetes</taxon>
        <taxon>OSLEUM clade</taxon>
        <taxon>Lecanoromycetidae</taxon>
        <taxon>Lecanorales</taxon>
        <taxon>Lecanorineae</taxon>
        <taxon>Ramalinaceae</taxon>
        <taxon>Ramalina</taxon>
    </lineage>
</organism>
<evidence type="ECO:0000256" key="9">
    <source>
        <dbReference type="ARBA" id="ARBA00022824"/>
    </source>
</evidence>
<dbReference type="AlphaFoldDB" id="A0AA43QSI5"/>
<evidence type="ECO:0000256" key="4">
    <source>
        <dbReference type="ARBA" id="ARBA00013797"/>
    </source>
</evidence>
<evidence type="ECO:0000313" key="14">
    <source>
        <dbReference type="EMBL" id="MDI1490914.1"/>
    </source>
</evidence>
<dbReference type="GO" id="GO:1990529">
    <property type="term" value="C:glycosylphosphatidylinositol-mannosyltransferase I complex"/>
    <property type="evidence" value="ECO:0007669"/>
    <property type="project" value="TreeGrafter"/>
</dbReference>
<evidence type="ECO:0000256" key="7">
    <source>
        <dbReference type="ARBA" id="ARBA00022679"/>
    </source>
</evidence>
<feature type="transmembrane region" description="Helical" evidence="13">
    <location>
        <begin position="288"/>
        <end position="306"/>
    </location>
</feature>
<keyword evidence="10 13" id="KW-1133">Transmembrane helix</keyword>
<evidence type="ECO:0000256" key="12">
    <source>
        <dbReference type="ARBA" id="ARBA00025399"/>
    </source>
</evidence>
<keyword evidence="7 13" id="KW-0808">Transferase</keyword>
<dbReference type="EC" id="2.4.1.-" evidence="13"/>
<protein>
    <recommendedName>
        <fullName evidence="4 13">GPI mannosyltransferase 1</fullName>
        <ecNumber evidence="13">2.4.1.-</ecNumber>
    </recommendedName>
    <alternativeName>
        <fullName evidence="13">GPI mannosyltransferase I</fullName>
    </alternativeName>
</protein>
<feature type="transmembrane region" description="Helical" evidence="13">
    <location>
        <begin position="175"/>
        <end position="192"/>
    </location>
</feature>
<feature type="transmembrane region" description="Helical" evidence="13">
    <location>
        <begin position="7"/>
        <end position="26"/>
    </location>
</feature>
<accession>A0AA43QSI5</accession>
<feature type="transmembrane region" description="Helical" evidence="13">
    <location>
        <begin position="142"/>
        <end position="168"/>
    </location>
</feature>
<reference evidence="14" key="1">
    <citation type="journal article" date="2023" name="Genome Biol. Evol.">
        <title>First Whole Genome Sequence and Flow Cytometry Genome Size Data for the Lichen-Forming Fungus Ramalina farinacea (Ascomycota).</title>
        <authorList>
            <person name="Llewellyn T."/>
            <person name="Mian S."/>
            <person name="Hill R."/>
            <person name="Leitch I.J."/>
            <person name="Gaya E."/>
        </authorList>
    </citation>
    <scope>NUCLEOTIDE SEQUENCE</scope>
    <source>
        <strain evidence="14">LIQ254RAFAR</strain>
    </source>
</reference>
<dbReference type="Proteomes" id="UP001161017">
    <property type="component" value="Unassembled WGS sequence"/>
</dbReference>
<evidence type="ECO:0000256" key="11">
    <source>
        <dbReference type="ARBA" id="ARBA00023136"/>
    </source>
</evidence>
<feature type="transmembrane region" description="Helical" evidence="13">
    <location>
        <begin position="81"/>
        <end position="106"/>
    </location>
</feature>
<comment type="pathway">
    <text evidence="2 13">Glycolipid biosynthesis; glycosylphosphatidylinositol-anchor biosynthesis.</text>
</comment>
<evidence type="ECO:0000256" key="1">
    <source>
        <dbReference type="ARBA" id="ARBA00004477"/>
    </source>
</evidence>
<comment type="similarity">
    <text evidence="3 13">Belongs to the PIGM family.</text>
</comment>
<comment type="function">
    <text evidence="12 13">Mannosyltransferase involved in glycosylphosphatidylinositol-anchor biosynthesis. Transfers the first alpha-1,4-mannose to GlcN-acyl-PI during GPI precursor assembly. Required for cell wall integrity.</text>
</comment>
<keyword evidence="9 13" id="KW-0256">Endoplasmic reticulum</keyword>
<dbReference type="PANTHER" id="PTHR12886">
    <property type="entry name" value="PIG-M MANNOSYLTRANSFERASE"/>
    <property type="match status" value="1"/>
</dbReference>
<keyword evidence="11 13" id="KW-0472">Membrane</keyword>